<sequence>MIRISYTADLHFGYGFHAWQEPATGRCDDQPAGRLLRRVGSRKAGHAGIERRRPEAVLRAIRIRLQSSHGDAL</sequence>
<dbReference type="EMBL" id="CP015518">
    <property type="protein sequence ID" value="APG23821.1"/>
    <property type="molecule type" value="Genomic_DNA"/>
</dbReference>
<evidence type="ECO:0000313" key="1">
    <source>
        <dbReference type="EMBL" id="APG23821.1"/>
    </source>
</evidence>
<protein>
    <submittedName>
        <fullName evidence="1">Uncharacterized protein</fullName>
    </submittedName>
</protein>
<accession>A0A1L3GCZ3</accession>
<dbReference type="STRING" id="29542.A6070_09990"/>
<dbReference type="AlphaFoldDB" id="A0A1L3GCZ3"/>
<proteinExistence type="predicted"/>
<evidence type="ECO:0000313" key="2">
    <source>
        <dbReference type="Proteomes" id="UP000182264"/>
    </source>
</evidence>
<organism evidence="1 2">
    <name type="scientific">Syntrophotalea acetylenica</name>
    <name type="common">Pelobacter acetylenicus</name>
    <dbReference type="NCBI Taxonomy" id="29542"/>
    <lineage>
        <taxon>Bacteria</taxon>
        <taxon>Pseudomonadati</taxon>
        <taxon>Thermodesulfobacteriota</taxon>
        <taxon>Desulfuromonadia</taxon>
        <taxon>Desulfuromonadales</taxon>
        <taxon>Syntrophotaleaceae</taxon>
        <taxon>Syntrophotalea</taxon>
    </lineage>
</organism>
<reference evidence="1 2" key="1">
    <citation type="journal article" date="2017" name="Genome Announc.">
        <title>Complete Genome Sequences of Two Acetylene-Fermenting Pelobacter acetylenicus Strains.</title>
        <authorList>
            <person name="Sutton J.M."/>
            <person name="Baesman S.M."/>
            <person name="Fierst J.L."/>
            <person name="Poret-Peterson A.T."/>
            <person name="Oremland R.S."/>
            <person name="Dunlap D.S."/>
            <person name="Akob D.M."/>
        </authorList>
    </citation>
    <scope>NUCLEOTIDE SEQUENCE [LARGE SCALE GENOMIC DNA]</scope>
    <source>
        <strain evidence="1 2">DSM 3247</strain>
    </source>
</reference>
<name>A0A1L3GCZ3_SYNAC</name>
<gene>
    <name evidence="1" type="ORF">A7E75_01375</name>
</gene>
<dbReference type="Proteomes" id="UP000182264">
    <property type="component" value="Chromosome"/>
</dbReference>
<keyword evidence="2" id="KW-1185">Reference proteome</keyword>
<dbReference type="KEGG" id="pace:A6070_09990"/>